<protein>
    <submittedName>
        <fullName evidence="5">Alpha/beta hydrolase</fullName>
    </submittedName>
</protein>
<organism evidence="5 6">
    <name type="scientific">Streptomyces piniterrae</name>
    <dbReference type="NCBI Taxonomy" id="2571125"/>
    <lineage>
        <taxon>Bacteria</taxon>
        <taxon>Bacillati</taxon>
        <taxon>Actinomycetota</taxon>
        <taxon>Actinomycetes</taxon>
        <taxon>Kitasatosporales</taxon>
        <taxon>Streptomycetaceae</taxon>
        <taxon>Streptomyces</taxon>
    </lineage>
</organism>
<dbReference type="Pfam" id="PF00326">
    <property type="entry name" value="Peptidase_S9"/>
    <property type="match status" value="1"/>
</dbReference>
<keyword evidence="3" id="KW-0812">Transmembrane</keyword>
<keyword evidence="6" id="KW-1185">Reference proteome</keyword>
<keyword evidence="5" id="KW-0378">Hydrolase</keyword>
<dbReference type="InterPro" id="IPR001375">
    <property type="entry name" value="Peptidase_S9_cat"/>
</dbReference>
<keyword evidence="3" id="KW-0472">Membrane</keyword>
<feature type="transmembrane region" description="Helical" evidence="3">
    <location>
        <begin position="394"/>
        <end position="415"/>
    </location>
</feature>
<reference evidence="5 6" key="1">
    <citation type="submission" date="2019-04" db="EMBL/GenBank/DDBJ databases">
        <title>Streptomyces piniterrae sp. nov., a heliquinomycin-producing actinomycete isolated from rhizosphere soil of Pinus yunnanensis.</title>
        <authorList>
            <person name="Zhuang X."/>
            <person name="Zhao J."/>
        </authorList>
    </citation>
    <scope>NUCLEOTIDE SEQUENCE [LARGE SCALE GENOMIC DNA]</scope>
    <source>
        <strain evidence="6">jys28</strain>
    </source>
</reference>
<gene>
    <name evidence="5" type="ORF">FCH28_31555</name>
</gene>
<dbReference type="Gene3D" id="3.40.50.1820">
    <property type="entry name" value="alpha/beta hydrolase"/>
    <property type="match status" value="1"/>
</dbReference>
<dbReference type="PANTHER" id="PTHR22946">
    <property type="entry name" value="DIENELACTONE HYDROLASE DOMAIN-CONTAINING PROTEIN-RELATED"/>
    <property type="match status" value="1"/>
</dbReference>
<evidence type="ECO:0000256" key="3">
    <source>
        <dbReference type="SAM" id="Phobius"/>
    </source>
</evidence>
<keyword evidence="3" id="KW-1133">Transmembrane helix</keyword>
<evidence type="ECO:0000256" key="2">
    <source>
        <dbReference type="SAM" id="MobiDB-lite"/>
    </source>
</evidence>
<comment type="caution">
    <text evidence="5">The sequence shown here is derived from an EMBL/GenBank/DDBJ whole genome shotgun (WGS) entry which is preliminary data.</text>
</comment>
<proteinExistence type="inferred from homology"/>
<accession>A0A4U0MT60</accession>
<comment type="similarity">
    <text evidence="1">Belongs to the AB hydrolase superfamily.</text>
</comment>
<evidence type="ECO:0000259" key="4">
    <source>
        <dbReference type="Pfam" id="PF00326"/>
    </source>
</evidence>
<evidence type="ECO:0000256" key="1">
    <source>
        <dbReference type="ARBA" id="ARBA00008645"/>
    </source>
</evidence>
<feature type="region of interest" description="Disordered" evidence="2">
    <location>
        <begin position="1"/>
        <end position="22"/>
    </location>
</feature>
<feature type="transmembrane region" description="Helical" evidence="3">
    <location>
        <begin position="436"/>
        <end position="455"/>
    </location>
</feature>
<dbReference type="InterPro" id="IPR029058">
    <property type="entry name" value="AB_hydrolase_fold"/>
</dbReference>
<dbReference type="GO" id="GO:0006508">
    <property type="term" value="P:proteolysis"/>
    <property type="evidence" value="ECO:0007669"/>
    <property type="project" value="InterPro"/>
</dbReference>
<dbReference type="GO" id="GO:0008236">
    <property type="term" value="F:serine-type peptidase activity"/>
    <property type="evidence" value="ECO:0007669"/>
    <property type="project" value="InterPro"/>
</dbReference>
<dbReference type="SUPFAM" id="SSF53474">
    <property type="entry name" value="alpha/beta-Hydrolases"/>
    <property type="match status" value="1"/>
</dbReference>
<feature type="domain" description="Peptidase S9 prolyl oligopeptidase catalytic" evidence="4">
    <location>
        <begin position="111"/>
        <end position="273"/>
    </location>
</feature>
<dbReference type="OrthoDB" id="9765647at2"/>
<dbReference type="Proteomes" id="UP000308697">
    <property type="component" value="Unassembled WGS sequence"/>
</dbReference>
<dbReference type="AlphaFoldDB" id="A0A4U0MT60"/>
<dbReference type="InterPro" id="IPR050261">
    <property type="entry name" value="FrsA_esterase"/>
</dbReference>
<evidence type="ECO:0000313" key="6">
    <source>
        <dbReference type="Proteomes" id="UP000308697"/>
    </source>
</evidence>
<sequence>MPASTASAVEAHGTRATAPALTSSEVSFRGGGGVELHGSVVRPAGAPAQRDAGVRNGARPGLVVIQGSGKGAREDYRKEAEAYASRGVVTLIYDKRSVGYSLLERDFSLLADDALAAVRKLRRIPGVDPRRVGVLGISEGAWVAPLAAGRSADVAFVATVGAGTAPARQQAWSYGNQLRHRGVTGSLLKTVQVRAVGLMVAAGLFPEAEHDPTPPLTRIRQPVLAMWGRYDRVSPPGEGAGLFRAALKHGAVSSYTIRVFDDGEHGLRRARDDGFDHDDAFVPGYIDFAAGWISGVPDELPANSADPLPEQARMSAPLAPLEFYESSWSQLVVIVVLLGAYGGCLVTRGTSEFGGERWPAAAGILTVLGAFGYLGYLVVTAAESPGPVVVGRPLPWLVLQLLAVVVVCAAVRSAYVRWRMRRKSTDGCRSAGRIRPALLLAGTALFVPWAVYWGLLIP</sequence>
<feature type="transmembrane region" description="Helical" evidence="3">
    <location>
        <begin position="328"/>
        <end position="346"/>
    </location>
</feature>
<name>A0A4U0MT60_9ACTN</name>
<feature type="transmembrane region" description="Helical" evidence="3">
    <location>
        <begin position="358"/>
        <end position="382"/>
    </location>
</feature>
<evidence type="ECO:0000313" key="5">
    <source>
        <dbReference type="EMBL" id="TJZ44135.1"/>
    </source>
</evidence>
<dbReference type="EMBL" id="SUMB01000013">
    <property type="protein sequence ID" value="TJZ44135.1"/>
    <property type="molecule type" value="Genomic_DNA"/>
</dbReference>